<dbReference type="HOGENOM" id="CLU_033863_4_1_7"/>
<sequence>MPAPRTLPVSSATLALLLAMLLWSSSFIAMKVALEGFDPMVVVFGRMGISSAVFLALWRNFRHVRYRKGDWKRLGAMALCEPCLYFVFEAYALRYTSASQAGMIVSVMPLCVAVAAWIVLGERLARRVWSGFVLAIIGVIWLSLGGTSSDNAPNPLLGNLLELCAMVSATGYVINAKKLSATYPPLFITAVQSLAGSVFFLPLLFLPTTQLPDAFPLLPTLSVVYLGTCISLGAYGLYNFGVSRLPAGQASAFINLIPVITLLMGRVLLGDQLTPQQYAASALVLVGVLLSQGRGATVPDRAAPDEAAPNGTASQPGGKK</sequence>
<evidence type="ECO:0000313" key="9">
    <source>
        <dbReference type="EMBL" id="ACL08751.1"/>
    </source>
</evidence>
<evidence type="ECO:0000256" key="2">
    <source>
        <dbReference type="ARBA" id="ARBA00007362"/>
    </source>
</evidence>
<proteinExistence type="inferred from homology"/>
<feature type="transmembrane region" description="Helical" evidence="7">
    <location>
        <begin position="100"/>
        <end position="120"/>
    </location>
</feature>
<dbReference type="InterPro" id="IPR050638">
    <property type="entry name" value="AA-Vitamin_Transporters"/>
</dbReference>
<dbReference type="PANTHER" id="PTHR32322">
    <property type="entry name" value="INNER MEMBRANE TRANSPORTER"/>
    <property type="match status" value="1"/>
</dbReference>
<keyword evidence="3 7" id="KW-0812">Transmembrane</keyword>
<dbReference type="InterPro" id="IPR037185">
    <property type="entry name" value="EmrE-like"/>
</dbReference>
<dbReference type="EMBL" id="CP001197">
    <property type="protein sequence ID" value="ACL08751.1"/>
    <property type="molecule type" value="Genomic_DNA"/>
</dbReference>
<feature type="transmembrane region" description="Helical" evidence="7">
    <location>
        <begin position="186"/>
        <end position="205"/>
    </location>
</feature>
<feature type="transmembrane region" description="Helical" evidence="7">
    <location>
        <begin position="39"/>
        <end position="58"/>
    </location>
</feature>
<dbReference type="KEGG" id="dvm:DvMF_1807"/>
<evidence type="ECO:0000259" key="8">
    <source>
        <dbReference type="Pfam" id="PF00892"/>
    </source>
</evidence>
<feature type="transmembrane region" description="Helical" evidence="7">
    <location>
        <begin position="70"/>
        <end position="88"/>
    </location>
</feature>
<dbReference type="SUPFAM" id="SSF103481">
    <property type="entry name" value="Multidrug resistance efflux transporter EmrE"/>
    <property type="match status" value="2"/>
</dbReference>
<dbReference type="Pfam" id="PF00892">
    <property type="entry name" value="EamA"/>
    <property type="match status" value="2"/>
</dbReference>
<keyword evidence="5 7" id="KW-0472">Membrane</keyword>
<dbReference type="AlphaFoldDB" id="B8DMA7"/>
<feature type="transmembrane region" description="Helical" evidence="7">
    <location>
        <begin position="217"/>
        <end position="238"/>
    </location>
</feature>
<name>B8DMA7_NITV9</name>
<organism evidence="9">
    <name type="scientific">Nitratidesulfovibrio vulgaris (strain DSM 19637 / Miyazaki F)</name>
    <name type="common">Desulfovibrio vulgaris</name>
    <dbReference type="NCBI Taxonomy" id="883"/>
    <lineage>
        <taxon>Bacteria</taxon>
        <taxon>Pseudomonadati</taxon>
        <taxon>Thermodesulfobacteriota</taxon>
        <taxon>Desulfovibrionia</taxon>
        <taxon>Desulfovibrionales</taxon>
        <taxon>Desulfovibrionaceae</taxon>
        <taxon>Nitratidesulfovibrio</taxon>
    </lineage>
</organism>
<feature type="compositionally biased region" description="Polar residues" evidence="6">
    <location>
        <begin position="311"/>
        <end position="320"/>
    </location>
</feature>
<feature type="domain" description="EamA" evidence="8">
    <location>
        <begin position="12"/>
        <end position="143"/>
    </location>
</feature>
<dbReference type="PANTHER" id="PTHR32322:SF2">
    <property type="entry name" value="EAMA DOMAIN-CONTAINING PROTEIN"/>
    <property type="match status" value="1"/>
</dbReference>
<dbReference type="InterPro" id="IPR000620">
    <property type="entry name" value="EamA_dom"/>
</dbReference>
<dbReference type="STRING" id="883.DvMF_1807"/>
<feature type="transmembrane region" description="Helical" evidence="7">
    <location>
        <begin position="127"/>
        <end position="144"/>
    </location>
</feature>
<dbReference type="eggNOG" id="COG0697">
    <property type="taxonomic scope" value="Bacteria"/>
</dbReference>
<feature type="domain" description="EamA" evidence="8">
    <location>
        <begin position="157"/>
        <end position="290"/>
    </location>
</feature>
<evidence type="ECO:0000256" key="7">
    <source>
        <dbReference type="SAM" id="Phobius"/>
    </source>
</evidence>
<evidence type="ECO:0000256" key="1">
    <source>
        <dbReference type="ARBA" id="ARBA00004141"/>
    </source>
</evidence>
<keyword evidence="4 7" id="KW-1133">Transmembrane helix</keyword>
<evidence type="ECO:0000256" key="4">
    <source>
        <dbReference type="ARBA" id="ARBA00022989"/>
    </source>
</evidence>
<comment type="subcellular location">
    <subcellularLocation>
        <location evidence="1">Membrane</location>
        <topology evidence="1">Multi-pass membrane protein</topology>
    </subcellularLocation>
</comment>
<dbReference type="Gene3D" id="1.10.3730.20">
    <property type="match status" value="2"/>
</dbReference>
<accession>B8DMA7</accession>
<comment type="similarity">
    <text evidence="2">Belongs to the EamA transporter family.</text>
</comment>
<reference evidence="9" key="1">
    <citation type="submission" date="2008-10" db="EMBL/GenBank/DDBJ databases">
        <title>Complete sequence of Desulfovibrio vulgaris str. 'Miyazaki F'.</title>
        <authorList>
            <person name="Lucas S."/>
            <person name="Copeland A."/>
            <person name="Lapidus A."/>
            <person name="Glavina del Rio T."/>
            <person name="Dalin E."/>
            <person name="Tice H."/>
            <person name="Bruce D."/>
            <person name="Goodwin L."/>
            <person name="Pitluck S."/>
            <person name="Sims D."/>
            <person name="Brettin T."/>
            <person name="Detter J.C."/>
            <person name="Han C."/>
            <person name="Larimer F."/>
            <person name="Land M."/>
            <person name="Hauser L."/>
            <person name="Kyrpides N."/>
            <person name="Mikhailova N."/>
            <person name="Hazen T.C."/>
            <person name="Richardson P."/>
        </authorList>
    </citation>
    <scope>NUCLEOTIDE SEQUENCE</scope>
    <source>
        <strain evidence="9">Miyazaki F</strain>
    </source>
</reference>
<evidence type="ECO:0000256" key="3">
    <source>
        <dbReference type="ARBA" id="ARBA00022692"/>
    </source>
</evidence>
<evidence type="ECO:0000256" key="6">
    <source>
        <dbReference type="SAM" id="MobiDB-lite"/>
    </source>
</evidence>
<dbReference type="GO" id="GO:0016020">
    <property type="term" value="C:membrane"/>
    <property type="evidence" value="ECO:0007669"/>
    <property type="project" value="UniProtKB-SubCell"/>
</dbReference>
<gene>
    <name evidence="9" type="ordered locus">DvMF_1807</name>
</gene>
<feature type="region of interest" description="Disordered" evidence="6">
    <location>
        <begin position="297"/>
        <end position="320"/>
    </location>
</feature>
<evidence type="ECO:0000256" key="5">
    <source>
        <dbReference type="ARBA" id="ARBA00023136"/>
    </source>
</evidence>
<feature type="transmembrane region" description="Helical" evidence="7">
    <location>
        <begin position="250"/>
        <end position="269"/>
    </location>
</feature>
<protein>
    <recommendedName>
        <fullName evidence="8">EamA domain-containing protein</fullName>
    </recommendedName>
</protein>